<protein>
    <submittedName>
        <fullName evidence="1">LLM class flavin-dependent oxidoreductase</fullName>
    </submittedName>
</protein>
<sequence length="306" mass="32737">MPQNPFLLGLALTGDPSLGPDDFVRLVRRAEAARIAFVSVEDGPGRLDSTVLLTLAARETTRIGLVPLGPVLGQPAGYAARYATLDLVSGGRAGVRPRIAADDVEHDRILKVLGTPEGDALVAELFERAAEFTGRVAREWDSSGAAPQGRPPLISLAHDTVPYRFAARRADVVLVTPFDVPGLRRIRSEVDALAAEEGRGLKVLADLNVLLAPTAAEAEERRAALGAFESDAALFTGTPEGLADRLEEWHREGGADGFRIRPVAVPQDVYALVDRAVPELVRRGLLPEAYETRTLRGHLGLTEVAA</sequence>
<evidence type="ECO:0000313" key="2">
    <source>
        <dbReference type="Proteomes" id="UP001432251"/>
    </source>
</evidence>
<keyword evidence="2" id="KW-1185">Reference proteome</keyword>
<gene>
    <name evidence="1" type="ORF">V2W30_07740</name>
</gene>
<organism evidence="1 2">
    <name type="scientific">Streptomyces citrinus</name>
    <dbReference type="NCBI Taxonomy" id="3118173"/>
    <lineage>
        <taxon>Bacteria</taxon>
        <taxon>Bacillati</taxon>
        <taxon>Actinomycetota</taxon>
        <taxon>Actinomycetes</taxon>
        <taxon>Kitasatosporales</taxon>
        <taxon>Streptomycetaceae</taxon>
        <taxon>Streptomyces</taxon>
    </lineage>
</organism>
<accession>A0ACD5A7U6</accession>
<evidence type="ECO:0000313" key="1">
    <source>
        <dbReference type="EMBL" id="WWQ63247.1"/>
    </source>
</evidence>
<reference evidence="1" key="1">
    <citation type="journal article" date="2025" name="Int. J. Syst. Evol. Microbiol.">
        <title>Streptomyces citrinus sp. nov., with yellow diffusible pigment.</title>
        <authorList>
            <person name="He Y."/>
            <person name="Yang E."/>
            <person name="Xu J."/>
            <person name="Sun Y."/>
            <person name="Sun L."/>
        </authorList>
    </citation>
    <scope>NUCLEOTIDE SEQUENCE</scope>
    <source>
        <strain evidence="1">Q6</strain>
    </source>
</reference>
<dbReference type="Proteomes" id="UP001432251">
    <property type="component" value="Chromosome"/>
</dbReference>
<dbReference type="EMBL" id="CP146022">
    <property type="protein sequence ID" value="WWQ63247.1"/>
    <property type="molecule type" value="Genomic_DNA"/>
</dbReference>
<proteinExistence type="predicted"/>
<name>A0ACD5A7U6_9ACTN</name>